<keyword evidence="2" id="KW-1185">Reference proteome</keyword>
<protein>
    <submittedName>
        <fullName evidence="1">Uncharacterized protein</fullName>
    </submittedName>
</protein>
<dbReference type="EMBL" id="JBHUFL010000003">
    <property type="protein sequence ID" value="MFD1836430.1"/>
    <property type="molecule type" value="Genomic_DNA"/>
</dbReference>
<reference evidence="2" key="1">
    <citation type="journal article" date="2019" name="Int. J. Syst. Evol. Microbiol.">
        <title>The Global Catalogue of Microorganisms (GCM) 10K type strain sequencing project: providing services to taxonomists for standard genome sequencing and annotation.</title>
        <authorList>
            <consortium name="The Broad Institute Genomics Platform"/>
            <consortium name="The Broad Institute Genome Sequencing Center for Infectious Disease"/>
            <person name="Wu L."/>
            <person name="Ma J."/>
        </authorList>
    </citation>
    <scope>NUCLEOTIDE SEQUENCE [LARGE SCALE GENOMIC DNA]</scope>
    <source>
        <strain evidence="2">JCM 11650</strain>
    </source>
</reference>
<name>A0ABW4Q279_9MICO</name>
<proteinExistence type="predicted"/>
<evidence type="ECO:0000313" key="2">
    <source>
        <dbReference type="Proteomes" id="UP001597280"/>
    </source>
</evidence>
<sequence>MPYTARDWTDGELVTAEDLDRIEQGLAATTAKADATAATVDGIKLANSSMGTGAPTGTAPVGWYYTDVATGDVYRMEA</sequence>
<organism evidence="1 2">
    <name type="scientific">Brachybacterium rhamnosum</name>
    <dbReference type="NCBI Taxonomy" id="173361"/>
    <lineage>
        <taxon>Bacteria</taxon>
        <taxon>Bacillati</taxon>
        <taxon>Actinomycetota</taxon>
        <taxon>Actinomycetes</taxon>
        <taxon>Micrococcales</taxon>
        <taxon>Dermabacteraceae</taxon>
        <taxon>Brachybacterium</taxon>
    </lineage>
</organism>
<comment type="caution">
    <text evidence="1">The sequence shown here is derived from an EMBL/GenBank/DDBJ whole genome shotgun (WGS) entry which is preliminary data.</text>
</comment>
<accession>A0ABW4Q279</accession>
<evidence type="ECO:0000313" key="1">
    <source>
        <dbReference type="EMBL" id="MFD1836430.1"/>
    </source>
</evidence>
<dbReference type="Proteomes" id="UP001597280">
    <property type="component" value="Unassembled WGS sequence"/>
</dbReference>
<gene>
    <name evidence="1" type="ORF">ACFSDA_15300</name>
</gene>
<dbReference type="RefSeq" id="WP_343905899.1">
    <property type="nucleotide sequence ID" value="NZ_BAAAIS010000003.1"/>
</dbReference>